<sequence length="96" mass="11221">MFTDMSHIHDFVCQIISNEAYKSAHHRVLANNCNEARVSVAIFLNPSERERAFGPLPELTSAEKPALYRNFTFNEFMTRFFKKELDGKSLTNFFRQ</sequence>
<dbReference type="EMBL" id="QJKJ01016944">
    <property type="protein sequence ID" value="RDX60325.1"/>
    <property type="molecule type" value="Genomic_DNA"/>
</dbReference>
<name>A0A371E2T9_MUCPR</name>
<dbReference type="Pfam" id="PF03171">
    <property type="entry name" value="2OG-FeII_Oxy"/>
    <property type="match status" value="1"/>
</dbReference>
<dbReference type="InterPro" id="IPR050231">
    <property type="entry name" value="Iron_ascorbate_oxido_reductase"/>
</dbReference>
<evidence type="ECO:0000259" key="1">
    <source>
        <dbReference type="Pfam" id="PF03171"/>
    </source>
</evidence>
<dbReference type="Gene3D" id="2.60.120.330">
    <property type="entry name" value="B-lactam Antibiotic, Isopenicillin N Synthase, Chain"/>
    <property type="match status" value="1"/>
</dbReference>
<evidence type="ECO:0000313" key="3">
    <source>
        <dbReference type="Proteomes" id="UP000257109"/>
    </source>
</evidence>
<dbReference type="AlphaFoldDB" id="A0A371E2T9"/>
<dbReference type="InterPro" id="IPR027443">
    <property type="entry name" value="IPNS-like_sf"/>
</dbReference>
<gene>
    <name evidence="2" type="ORF">CR513_61538</name>
</gene>
<evidence type="ECO:0000313" key="2">
    <source>
        <dbReference type="EMBL" id="RDX60325.1"/>
    </source>
</evidence>
<proteinExistence type="predicted"/>
<dbReference type="Proteomes" id="UP000257109">
    <property type="component" value="Unassembled WGS sequence"/>
</dbReference>
<reference evidence="2" key="1">
    <citation type="submission" date="2018-05" db="EMBL/GenBank/DDBJ databases">
        <title>Draft genome of Mucuna pruriens seed.</title>
        <authorList>
            <person name="Nnadi N.E."/>
            <person name="Vos R."/>
            <person name="Hasami M.H."/>
            <person name="Devisetty U.K."/>
            <person name="Aguiy J.C."/>
        </authorList>
    </citation>
    <scope>NUCLEOTIDE SEQUENCE [LARGE SCALE GENOMIC DNA]</scope>
    <source>
        <strain evidence="2">JCA_2017</strain>
    </source>
</reference>
<dbReference type="SUPFAM" id="SSF51197">
    <property type="entry name" value="Clavaminate synthase-like"/>
    <property type="match status" value="1"/>
</dbReference>
<feature type="domain" description="Isopenicillin N synthase-like Fe(2+) 2OG dioxygenase" evidence="1">
    <location>
        <begin position="13"/>
        <end position="46"/>
    </location>
</feature>
<dbReference type="InterPro" id="IPR044861">
    <property type="entry name" value="IPNS-like_FE2OG_OXY"/>
</dbReference>
<comment type="caution">
    <text evidence="2">The sequence shown here is derived from an EMBL/GenBank/DDBJ whole genome shotgun (WGS) entry which is preliminary data.</text>
</comment>
<organism evidence="2 3">
    <name type="scientific">Mucuna pruriens</name>
    <name type="common">Velvet bean</name>
    <name type="synonym">Dolichos pruriens</name>
    <dbReference type="NCBI Taxonomy" id="157652"/>
    <lineage>
        <taxon>Eukaryota</taxon>
        <taxon>Viridiplantae</taxon>
        <taxon>Streptophyta</taxon>
        <taxon>Embryophyta</taxon>
        <taxon>Tracheophyta</taxon>
        <taxon>Spermatophyta</taxon>
        <taxon>Magnoliopsida</taxon>
        <taxon>eudicotyledons</taxon>
        <taxon>Gunneridae</taxon>
        <taxon>Pentapetalae</taxon>
        <taxon>rosids</taxon>
        <taxon>fabids</taxon>
        <taxon>Fabales</taxon>
        <taxon>Fabaceae</taxon>
        <taxon>Papilionoideae</taxon>
        <taxon>50 kb inversion clade</taxon>
        <taxon>NPAAA clade</taxon>
        <taxon>indigoferoid/millettioid clade</taxon>
        <taxon>Phaseoleae</taxon>
        <taxon>Mucuna</taxon>
    </lineage>
</organism>
<protein>
    <submittedName>
        <fullName evidence="2">1-aminocyclopropane-1-carboxylate oxidase-like 4</fullName>
    </submittedName>
</protein>
<keyword evidence="3" id="KW-1185">Reference proteome</keyword>
<dbReference type="STRING" id="157652.A0A371E2T9"/>
<accession>A0A371E2T9</accession>
<dbReference type="OrthoDB" id="288590at2759"/>
<feature type="non-terminal residue" evidence="2">
    <location>
        <position position="1"/>
    </location>
</feature>
<dbReference type="PANTHER" id="PTHR47990">
    <property type="entry name" value="2-OXOGLUTARATE (2OG) AND FE(II)-DEPENDENT OXYGENASE SUPERFAMILY PROTEIN-RELATED"/>
    <property type="match status" value="1"/>
</dbReference>